<dbReference type="InterPro" id="IPR011009">
    <property type="entry name" value="Kinase-like_dom_sf"/>
</dbReference>
<evidence type="ECO:0000256" key="5">
    <source>
        <dbReference type="ARBA" id="ARBA00022777"/>
    </source>
</evidence>
<feature type="compositionally biased region" description="Polar residues" evidence="10">
    <location>
        <begin position="501"/>
        <end position="520"/>
    </location>
</feature>
<evidence type="ECO:0000256" key="7">
    <source>
        <dbReference type="ARBA" id="ARBA00047899"/>
    </source>
</evidence>
<dbReference type="EC" id="2.7.11.1" evidence="1"/>
<dbReference type="GO" id="GO:0004674">
    <property type="term" value="F:protein serine/threonine kinase activity"/>
    <property type="evidence" value="ECO:0007669"/>
    <property type="project" value="UniProtKB-KW"/>
</dbReference>
<reference evidence="13" key="1">
    <citation type="journal article" date="2013" name="Genome Announc.">
        <title>Genome sequence of the food spoilage yeast Zygosaccharomyces bailii CLIB 213(T).</title>
        <authorList>
            <person name="Galeote V."/>
            <person name="Bigey F."/>
            <person name="Devillers H."/>
            <person name="Neuveglise C."/>
            <person name="Dequin S."/>
        </authorList>
    </citation>
    <scope>NUCLEOTIDE SEQUENCE [LARGE SCALE GENOMIC DNA]</scope>
    <source>
        <strain evidence="13">CLIB 213 / ATCC 58445 / CBS 680 / CCRC 21525 / NBRC 1098 / NCYC 1416 / NRRL Y-2227</strain>
    </source>
</reference>
<dbReference type="Pfam" id="PF00069">
    <property type="entry name" value="Pkinase"/>
    <property type="match status" value="2"/>
</dbReference>
<sequence>MQSSRFSGLSHGSETHSLSLTHKDECDRCAEIEIDVSTDEFQPPKAKVQPQLQLQKMRSGQTGPNGSSNDSKLFKKYFVDKVNSVSPNGGQSQQGPATKSNLSLALQQSDMASQHQPQPLFLQNKLAAQEELNAVIDDSDDSDSSYDEKNEESSKDYRPGGYHPAYKGEKYKSGRYVLVRKLGWGHFSTVWLARDLRSVGVTTHVAMKIVRSDKVYSEAAQDEIKLLKRIRSSTEQEHLGSRYILKLLDNFYHEGPNGEHIVMVFEVLGENLLALIKKYEHRGIPLVYVKQISKQLLLGLDYMHRKCGVIHTDIKPENVLMEIGDVEGIVEMVELMDKQKRDLKRFQRKCSQDFSSAVSPMGVPNANSTNHNRIRRDVSGTALEMSSSSSLHQMVPGSRRPRRHTVITGSQPLPSPLASANFKEMKNQFITGSMSSQQWQNSMASKSSLPSHTTPGAEMNELSNSMDSATTARYPGVPDAVNGGQINEGQLANSLSSFDISQSEDNVGAPSSNSPTSGSVDTGRRNVDSNTIEIKIADLGNACWYDEHYTSSIQTREYRAPEVLLGAPWGCSADIWSAACLIFELITGDLLFEPDEGHSYTKDDDHIAQIMELLGDLPHYLLAEGRYARTFFNSRRQLRNISKLKHWPLKNVLHEKYNFSLTESQDVADFLLPMLQMDPRKRADAGGLVNHPWLSDAHGMENVTVPDRVLYGSGADIPGWYQEVKGHPKH</sequence>
<feature type="region of interest" description="Disordered" evidence="10">
    <location>
        <begin position="382"/>
        <end position="418"/>
    </location>
</feature>
<dbReference type="GO" id="GO:0005737">
    <property type="term" value="C:cytoplasm"/>
    <property type="evidence" value="ECO:0007669"/>
    <property type="project" value="TreeGrafter"/>
</dbReference>
<dbReference type="Gene3D" id="3.30.200.20">
    <property type="entry name" value="Phosphorylase Kinase, domain 1"/>
    <property type="match status" value="1"/>
</dbReference>
<evidence type="ECO:0000256" key="8">
    <source>
        <dbReference type="ARBA" id="ARBA00048679"/>
    </source>
</evidence>
<dbReference type="GO" id="GO:0050684">
    <property type="term" value="P:regulation of mRNA processing"/>
    <property type="evidence" value="ECO:0007669"/>
    <property type="project" value="TreeGrafter"/>
</dbReference>
<dbReference type="PANTHER" id="PTHR47634:SF9">
    <property type="entry name" value="PROTEIN KINASE DOMAIN-CONTAINING PROTEIN-RELATED"/>
    <property type="match status" value="1"/>
</dbReference>
<evidence type="ECO:0000256" key="3">
    <source>
        <dbReference type="ARBA" id="ARBA00022679"/>
    </source>
</evidence>
<dbReference type="PROSITE" id="PS00108">
    <property type="entry name" value="PROTEIN_KINASE_ST"/>
    <property type="match status" value="1"/>
</dbReference>
<dbReference type="GO" id="GO:0005524">
    <property type="term" value="F:ATP binding"/>
    <property type="evidence" value="ECO:0007669"/>
    <property type="project" value="UniProtKB-UniRule"/>
</dbReference>
<evidence type="ECO:0000256" key="10">
    <source>
        <dbReference type="SAM" id="MobiDB-lite"/>
    </source>
</evidence>
<comment type="catalytic activity">
    <reaction evidence="7">
        <text>L-threonyl-[protein] + ATP = O-phospho-L-threonyl-[protein] + ADP + H(+)</text>
        <dbReference type="Rhea" id="RHEA:46608"/>
        <dbReference type="Rhea" id="RHEA-COMP:11060"/>
        <dbReference type="Rhea" id="RHEA-COMP:11605"/>
        <dbReference type="ChEBI" id="CHEBI:15378"/>
        <dbReference type="ChEBI" id="CHEBI:30013"/>
        <dbReference type="ChEBI" id="CHEBI:30616"/>
        <dbReference type="ChEBI" id="CHEBI:61977"/>
        <dbReference type="ChEBI" id="CHEBI:456216"/>
        <dbReference type="EC" id="2.7.11.1"/>
    </reaction>
</comment>
<feature type="region of interest" description="Disordered" evidence="10">
    <location>
        <begin position="434"/>
        <end position="462"/>
    </location>
</feature>
<evidence type="ECO:0000256" key="1">
    <source>
        <dbReference type="ARBA" id="ARBA00012513"/>
    </source>
</evidence>
<organism evidence="12 13">
    <name type="scientific">Zygosaccharomyces bailii (strain CLIB 213 / ATCC 58445 / CBS 680 / BCRC 21525 / NBRC 1098 / NCYC 1416 / NRRL Y-2227)</name>
    <dbReference type="NCBI Taxonomy" id="1333698"/>
    <lineage>
        <taxon>Eukaryota</taxon>
        <taxon>Fungi</taxon>
        <taxon>Dikarya</taxon>
        <taxon>Ascomycota</taxon>
        <taxon>Saccharomycotina</taxon>
        <taxon>Saccharomycetes</taxon>
        <taxon>Saccharomycetales</taxon>
        <taxon>Saccharomycetaceae</taxon>
        <taxon>Zygosaccharomyces</taxon>
    </lineage>
</organism>
<dbReference type="Proteomes" id="UP000019375">
    <property type="component" value="Unassembled WGS sequence"/>
</dbReference>
<keyword evidence="2" id="KW-0723">Serine/threonine-protein kinase</keyword>
<keyword evidence="4 9" id="KW-0547">Nucleotide-binding</keyword>
<name>A0A8J2X7W0_ZYGB2</name>
<dbReference type="AlphaFoldDB" id="A0A8J2X7W0"/>
<dbReference type="PROSITE" id="PS50011">
    <property type="entry name" value="PROTEIN_KINASE_DOM"/>
    <property type="match status" value="1"/>
</dbReference>
<feature type="region of interest" description="Disordered" evidence="10">
    <location>
        <begin position="135"/>
        <end position="164"/>
    </location>
</feature>
<feature type="binding site" evidence="9">
    <location>
        <position position="208"/>
    </location>
    <ligand>
        <name>ATP</name>
        <dbReference type="ChEBI" id="CHEBI:30616"/>
    </ligand>
</feature>
<evidence type="ECO:0000259" key="11">
    <source>
        <dbReference type="PROSITE" id="PS50011"/>
    </source>
</evidence>
<dbReference type="PANTHER" id="PTHR47634">
    <property type="entry name" value="PROTEIN KINASE DOMAIN-CONTAINING PROTEIN-RELATED"/>
    <property type="match status" value="1"/>
</dbReference>
<feature type="region of interest" description="Disordered" evidence="10">
    <location>
        <begin position="501"/>
        <end position="525"/>
    </location>
</feature>
<dbReference type="Gene3D" id="1.10.510.10">
    <property type="entry name" value="Transferase(Phosphotransferase) domain 1"/>
    <property type="match status" value="1"/>
</dbReference>
<keyword evidence="5" id="KW-0418">Kinase</keyword>
<feature type="region of interest" description="Disordered" evidence="10">
    <location>
        <begin position="468"/>
        <end position="487"/>
    </location>
</feature>
<dbReference type="SUPFAM" id="SSF56112">
    <property type="entry name" value="Protein kinase-like (PK-like)"/>
    <property type="match status" value="1"/>
</dbReference>
<dbReference type="OrthoDB" id="2649at2759"/>
<gene>
    <name evidence="12" type="ORF">BN860_02608g</name>
</gene>
<proteinExistence type="predicted"/>
<protein>
    <recommendedName>
        <fullName evidence="1">non-specific serine/threonine protein kinase</fullName>
        <ecNumber evidence="1">2.7.11.1</ecNumber>
    </recommendedName>
</protein>
<keyword evidence="13" id="KW-1185">Reference proteome</keyword>
<feature type="compositionally biased region" description="Basic and acidic residues" evidence="10">
    <location>
        <begin position="146"/>
        <end position="158"/>
    </location>
</feature>
<dbReference type="InterPro" id="IPR017441">
    <property type="entry name" value="Protein_kinase_ATP_BS"/>
</dbReference>
<feature type="region of interest" description="Disordered" evidence="10">
    <location>
        <begin position="1"/>
        <end position="73"/>
    </location>
</feature>
<feature type="compositionally biased region" description="Polar residues" evidence="10">
    <location>
        <begin position="434"/>
        <end position="454"/>
    </location>
</feature>
<evidence type="ECO:0000256" key="2">
    <source>
        <dbReference type="ARBA" id="ARBA00022527"/>
    </source>
</evidence>
<comment type="catalytic activity">
    <reaction evidence="8">
        <text>L-seryl-[protein] + ATP = O-phospho-L-seryl-[protein] + ADP + H(+)</text>
        <dbReference type="Rhea" id="RHEA:17989"/>
        <dbReference type="Rhea" id="RHEA-COMP:9863"/>
        <dbReference type="Rhea" id="RHEA-COMP:11604"/>
        <dbReference type="ChEBI" id="CHEBI:15378"/>
        <dbReference type="ChEBI" id="CHEBI:29999"/>
        <dbReference type="ChEBI" id="CHEBI:30616"/>
        <dbReference type="ChEBI" id="CHEBI:83421"/>
        <dbReference type="ChEBI" id="CHEBI:456216"/>
        <dbReference type="EC" id="2.7.11.1"/>
    </reaction>
</comment>
<feature type="domain" description="Protein kinase" evidence="11">
    <location>
        <begin position="176"/>
        <end position="694"/>
    </location>
</feature>
<dbReference type="PROSITE" id="PS00107">
    <property type="entry name" value="PROTEIN_KINASE_ATP"/>
    <property type="match status" value="1"/>
</dbReference>
<accession>A0A8J2X7W0</accession>
<dbReference type="GO" id="GO:0000245">
    <property type="term" value="P:spliceosomal complex assembly"/>
    <property type="evidence" value="ECO:0007669"/>
    <property type="project" value="TreeGrafter"/>
</dbReference>
<evidence type="ECO:0000313" key="12">
    <source>
        <dbReference type="EMBL" id="CDF87270.1"/>
    </source>
</evidence>
<evidence type="ECO:0000256" key="4">
    <source>
        <dbReference type="ARBA" id="ARBA00022741"/>
    </source>
</evidence>
<evidence type="ECO:0000313" key="13">
    <source>
        <dbReference type="Proteomes" id="UP000019375"/>
    </source>
</evidence>
<dbReference type="InterPro" id="IPR051334">
    <property type="entry name" value="SRPK"/>
</dbReference>
<feature type="compositionally biased region" description="Basic and acidic residues" evidence="10">
    <location>
        <begin position="21"/>
        <end position="31"/>
    </location>
</feature>
<keyword evidence="3" id="KW-0808">Transferase</keyword>
<evidence type="ECO:0000256" key="6">
    <source>
        <dbReference type="ARBA" id="ARBA00022840"/>
    </source>
</evidence>
<evidence type="ECO:0000256" key="9">
    <source>
        <dbReference type="PROSITE-ProRule" id="PRU10141"/>
    </source>
</evidence>
<feature type="compositionally biased region" description="Polar residues" evidence="10">
    <location>
        <begin position="1"/>
        <end position="20"/>
    </location>
</feature>
<dbReference type="InterPro" id="IPR008271">
    <property type="entry name" value="Ser/Thr_kinase_AS"/>
</dbReference>
<dbReference type="InterPro" id="IPR000719">
    <property type="entry name" value="Prot_kinase_dom"/>
</dbReference>
<dbReference type="FunFam" id="1.10.510.10:FF:000275">
    <property type="entry name" value="SRSF protein kinase 2 isoform X3"/>
    <property type="match status" value="1"/>
</dbReference>
<keyword evidence="6 9" id="KW-0067">ATP-binding</keyword>
<dbReference type="SMART" id="SM00220">
    <property type="entry name" value="S_TKc"/>
    <property type="match status" value="1"/>
</dbReference>
<dbReference type="GO" id="GO:0005634">
    <property type="term" value="C:nucleus"/>
    <property type="evidence" value="ECO:0007669"/>
    <property type="project" value="TreeGrafter"/>
</dbReference>
<dbReference type="EMBL" id="HG316454">
    <property type="protein sequence ID" value="CDF87270.1"/>
    <property type="molecule type" value="Genomic_DNA"/>
</dbReference>
<feature type="compositionally biased region" description="Polar residues" evidence="10">
    <location>
        <begin position="50"/>
        <end position="71"/>
    </location>
</feature>